<dbReference type="PANTHER" id="PTHR20858:SF17">
    <property type="entry name" value="HYDROXYMETHYLPYRIMIDINE_PHOSPHOMETHYLPYRIMIDINE KINASE THI20-RELATED"/>
    <property type="match status" value="1"/>
</dbReference>
<evidence type="ECO:0000259" key="1">
    <source>
        <dbReference type="Pfam" id="PF08543"/>
    </source>
</evidence>
<dbReference type="Gene3D" id="3.40.225.10">
    <property type="entry name" value="Class II aldolase/adducin N-terminal domain"/>
    <property type="match status" value="1"/>
</dbReference>
<dbReference type="Pfam" id="PF10120">
    <property type="entry name" value="ThiN"/>
    <property type="match status" value="1"/>
</dbReference>
<feature type="non-terminal residue" evidence="3">
    <location>
        <position position="1"/>
    </location>
</feature>
<dbReference type="InterPro" id="IPR036409">
    <property type="entry name" value="Aldolase_II/adducin_N_sf"/>
</dbReference>
<accession>X1GNX8</accession>
<dbReference type="GO" id="GO:0009228">
    <property type="term" value="P:thiamine biosynthetic process"/>
    <property type="evidence" value="ECO:0007669"/>
    <property type="project" value="TreeGrafter"/>
</dbReference>
<dbReference type="GO" id="GO:0008902">
    <property type="term" value="F:hydroxymethylpyrimidine kinase activity"/>
    <property type="evidence" value="ECO:0007669"/>
    <property type="project" value="TreeGrafter"/>
</dbReference>
<dbReference type="InterPro" id="IPR029056">
    <property type="entry name" value="Ribokinase-like"/>
</dbReference>
<reference evidence="3" key="1">
    <citation type="journal article" date="2014" name="Front. Microbiol.">
        <title>High frequency of phylogenetically diverse reductive dehalogenase-homologous genes in deep subseafloor sedimentary metagenomes.</title>
        <authorList>
            <person name="Kawai M."/>
            <person name="Futagami T."/>
            <person name="Toyoda A."/>
            <person name="Takaki Y."/>
            <person name="Nishi S."/>
            <person name="Hori S."/>
            <person name="Arai W."/>
            <person name="Tsubouchi T."/>
            <person name="Morono Y."/>
            <person name="Uchiyama I."/>
            <person name="Ito T."/>
            <person name="Fujiyama A."/>
            <person name="Inagaki F."/>
            <person name="Takami H."/>
        </authorList>
    </citation>
    <scope>NUCLEOTIDE SEQUENCE</scope>
    <source>
        <strain evidence="3">Expedition CK06-06</strain>
    </source>
</reference>
<dbReference type="GO" id="GO:0005829">
    <property type="term" value="C:cytosol"/>
    <property type="evidence" value="ECO:0007669"/>
    <property type="project" value="TreeGrafter"/>
</dbReference>
<dbReference type="Gene3D" id="3.40.1190.20">
    <property type="match status" value="1"/>
</dbReference>
<gene>
    <name evidence="3" type="ORF">S03H2_17422</name>
</gene>
<dbReference type="Pfam" id="PF08543">
    <property type="entry name" value="Phos_pyr_kin"/>
    <property type="match status" value="1"/>
</dbReference>
<evidence type="ECO:0000259" key="2">
    <source>
        <dbReference type="Pfam" id="PF10120"/>
    </source>
</evidence>
<feature type="domain" description="Pyridoxamine kinase/Phosphomethylpyrimidine kinase" evidence="1">
    <location>
        <begin position="5"/>
        <end position="158"/>
    </location>
</feature>
<organism evidence="3">
    <name type="scientific">marine sediment metagenome</name>
    <dbReference type="NCBI Taxonomy" id="412755"/>
    <lineage>
        <taxon>unclassified sequences</taxon>
        <taxon>metagenomes</taxon>
        <taxon>ecological metagenomes</taxon>
    </lineage>
</organism>
<dbReference type="SUPFAM" id="SSF53639">
    <property type="entry name" value="AraD/HMP-PK domain-like"/>
    <property type="match status" value="1"/>
</dbReference>
<dbReference type="GO" id="GO:0008972">
    <property type="term" value="F:phosphomethylpyrimidine kinase activity"/>
    <property type="evidence" value="ECO:0007669"/>
    <property type="project" value="TreeGrafter"/>
</dbReference>
<dbReference type="EMBL" id="BARU01008985">
    <property type="protein sequence ID" value="GAH46550.1"/>
    <property type="molecule type" value="Genomic_DNA"/>
</dbReference>
<sequence length="348" mass="37341">GDRTIPLVIDPVLRATTGASLAKEELIVVLKRKLIPLCTLVTPNRSEAEVLTGVRISGSEQAEKAAEQLISKGASGVLIKGIDNGEDISDYLSMADGTTRVFSTPRIEGLFHGTGCILSALIAGHISLGRDVLSSVMKARESLLLGIERGQAIGKGIRVIEPLEVILVEAQKSQILDTLTVIRGNIEKAIDVRLLPEVGSNLGYSITSPARETDVAGYTGRIVREGDRPRVIGCPQFGASKHIARIILAAGKHNPNIRSAMNIKFNDRNLAACEKAGLSSASFSRYDEPKEVSSMSWGVDDAITSFGSVPDAIWDAGGKGKEPMIRILGRDPKDVLEKMIRISKNLQE</sequence>
<protein>
    <submittedName>
        <fullName evidence="3">Uncharacterized protein</fullName>
    </submittedName>
</protein>
<dbReference type="SUPFAM" id="SSF53613">
    <property type="entry name" value="Ribokinase-like"/>
    <property type="match status" value="1"/>
</dbReference>
<dbReference type="PANTHER" id="PTHR20858">
    <property type="entry name" value="PHOSPHOMETHYLPYRIMIDINE KINASE"/>
    <property type="match status" value="1"/>
</dbReference>
<dbReference type="InterPro" id="IPR019293">
    <property type="entry name" value="ThiN"/>
</dbReference>
<name>X1GNX8_9ZZZZ</name>
<feature type="domain" description="Thiamine-phosphate synthase ThiN" evidence="2">
    <location>
        <begin position="192"/>
        <end position="340"/>
    </location>
</feature>
<proteinExistence type="predicted"/>
<comment type="caution">
    <text evidence="3">The sequence shown here is derived from an EMBL/GenBank/DDBJ whole genome shotgun (WGS) entry which is preliminary data.</text>
</comment>
<dbReference type="AlphaFoldDB" id="X1GNX8"/>
<evidence type="ECO:0000313" key="3">
    <source>
        <dbReference type="EMBL" id="GAH46550.1"/>
    </source>
</evidence>
<dbReference type="InterPro" id="IPR013749">
    <property type="entry name" value="PM/HMP-P_kinase-1"/>
</dbReference>